<dbReference type="Proteomes" id="UP000016566">
    <property type="component" value="Unassembled WGS sequence"/>
</dbReference>
<dbReference type="SUPFAM" id="SSF53756">
    <property type="entry name" value="UDP-Glycosyltransferase/glycogen phosphorylase"/>
    <property type="match status" value="1"/>
</dbReference>
<name>U3AE88_9RHOB</name>
<accession>U3AE88</accession>
<dbReference type="eggNOG" id="COG0438">
    <property type="taxonomic scope" value="Bacteria"/>
</dbReference>
<evidence type="ECO:0000313" key="1">
    <source>
        <dbReference type="EMBL" id="GAD55989.1"/>
    </source>
</evidence>
<dbReference type="Pfam" id="PF13692">
    <property type="entry name" value="Glyco_trans_1_4"/>
    <property type="match status" value="1"/>
</dbReference>
<dbReference type="PANTHER" id="PTHR45947:SF3">
    <property type="entry name" value="SULFOQUINOVOSYL TRANSFERASE SQD2"/>
    <property type="match status" value="1"/>
</dbReference>
<sequence length="418" mass="44957">MPKVVIINDASVARGGATGLALLQARSLQARGVEVVYVAGDRGEDSQFEALGIEVHNIGGDALLRASPLRAATRGLYSQAARKRVAEVVALHDGPDTVYHVHSFSKALTPAIFGPLQRVASRCFIHAHDFFLACPNGAFMDYQAMQPCHRVPLSRDCLGTNCDKRNYAQKLWRTGRQAVLHQSMPRQAPWGGILMIHPGMAPFLRKAGYPEDTLHSLRNPAEAIGPTRVQAERNDRFVFIGRVEAEKGIEELIAAVGAVGVPLTVIGEGPLRETLTARHPEVTFRGWMDRAGIAGEIASARALVMPTRYPEPFGLVAAEASLSGLPVILSRSALLGPEIDAQGLGFACDTRDPAAFEAILRRMRDLPAEEVAKMSERGASGQAGLCTSPEEWIDRQLALYAGATGHDTSAAPRRAAAL</sequence>
<keyword evidence="1" id="KW-0808">Transferase</keyword>
<dbReference type="STRING" id="1337093.MBELCI_2041"/>
<dbReference type="RefSeq" id="WP_021694090.1">
    <property type="nucleotide sequence ID" value="NZ_BATB01000025.1"/>
</dbReference>
<comment type="caution">
    <text evidence="1">The sequence shown here is derived from an EMBL/GenBank/DDBJ whole genome shotgun (WGS) entry which is preliminary data.</text>
</comment>
<gene>
    <name evidence="1" type="ORF">MBELCI_2041</name>
</gene>
<protein>
    <submittedName>
        <fullName evidence="1">Putative glycosyltransferase protein</fullName>
    </submittedName>
</protein>
<dbReference type="AlphaFoldDB" id="U3AE88"/>
<dbReference type="CDD" id="cd03801">
    <property type="entry name" value="GT4_PimA-like"/>
    <property type="match status" value="1"/>
</dbReference>
<dbReference type="GO" id="GO:0016757">
    <property type="term" value="F:glycosyltransferase activity"/>
    <property type="evidence" value="ECO:0007669"/>
    <property type="project" value="TreeGrafter"/>
</dbReference>
<organism evidence="1 2">
    <name type="scientific">Limimaricola cinnabarinus LL-001</name>
    <dbReference type="NCBI Taxonomy" id="1337093"/>
    <lineage>
        <taxon>Bacteria</taxon>
        <taxon>Pseudomonadati</taxon>
        <taxon>Pseudomonadota</taxon>
        <taxon>Alphaproteobacteria</taxon>
        <taxon>Rhodobacterales</taxon>
        <taxon>Paracoccaceae</taxon>
        <taxon>Limimaricola</taxon>
    </lineage>
</organism>
<dbReference type="OrthoDB" id="9807414at2"/>
<dbReference type="EMBL" id="BATB01000025">
    <property type="protein sequence ID" value="GAD55989.1"/>
    <property type="molecule type" value="Genomic_DNA"/>
</dbReference>
<dbReference type="PANTHER" id="PTHR45947">
    <property type="entry name" value="SULFOQUINOVOSYL TRANSFERASE SQD2"/>
    <property type="match status" value="1"/>
</dbReference>
<reference evidence="1" key="1">
    <citation type="journal article" date="2013" name="Genome Announc.">
        <title>Draft Genome Sequence of Loktanella cinnabarina LL-001T, Isolated from Deep-Sea Floor Sediment.</title>
        <authorList>
            <person name="Nishi S."/>
            <person name="Tsubouchi T."/>
            <person name="Takaki Y."/>
            <person name="Koyanagi R."/>
            <person name="Satoh N."/>
            <person name="Maruyama T."/>
            <person name="Hatada Y."/>
        </authorList>
    </citation>
    <scope>NUCLEOTIDE SEQUENCE [LARGE SCALE GENOMIC DNA]</scope>
    <source>
        <strain evidence="1">LL-001</strain>
    </source>
</reference>
<evidence type="ECO:0000313" key="2">
    <source>
        <dbReference type="Proteomes" id="UP000016566"/>
    </source>
</evidence>
<keyword evidence="2" id="KW-1185">Reference proteome</keyword>
<dbReference type="Gene3D" id="3.40.50.2000">
    <property type="entry name" value="Glycogen Phosphorylase B"/>
    <property type="match status" value="1"/>
</dbReference>
<proteinExistence type="predicted"/>
<dbReference type="InterPro" id="IPR050194">
    <property type="entry name" value="Glycosyltransferase_grp1"/>
</dbReference>